<organism evidence="1 2">
    <name type="scientific">Trichinella murrelli</name>
    <dbReference type="NCBI Taxonomy" id="144512"/>
    <lineage>
        <taxon>Eukaryota</taxon>
        <taxon>Metazoa</taxon>
        <taxon>Ecdysozoa</taxon>
        <taxon>Nematoda</taxon>
        <taxon>Enoplea</taxon>
        <taxon>Dorylaimia</taxon>
        <taxon>Trichinellida</taxon>
        <taxon>Trichinellidae</taxon>
        <taxon>Trichinella</taxon>
    </lineage>
</organism>
<accession>A0A0V0SUD1</accession>
<dbReference type="Proteomes" id="UP000055048">
    <property type="component" value="Unassembled WGS sequence"/>
</dbReference>
<dbReference type="EMBL" id="JYDJ01002677">
    <property type="protein sequence ID" value="KRX30165.1"/>
    <property type="molecule type" value="Genomic_DNA"/>
</dbReference>
<keyword evidence="2" id="KW-1185">Reference proteome</keyword>
<gene>
    <name evidence="1" type="ORF">T05_5124</name>
</gene>
<sequence>MYMWHSVLPNALFFAEVAYQLTAEHVPELYYETHLSDKHYFSEKRLRG</sequence>
<dbReference type="AlphaFoldDB" id="A0A0V0SUD1"/>
<evidence type="ECO:0000313" key="1">
    <source>
        <dbReference type="EMBL" id="KRX30165.1"/>
    </source>
</evidence>
<proteinExistence type="predicted"/>
<reference evidence="1 2" key="1">
    <citation type="submission" date="2015-01" db="EMBL/GenBank/DDBJ databases">
        <title>Evolution of Trichinella species and genotypes.</title>
        <authorList>
            <person name="Korhonen P.K."/>
            <person name="Edoardo P."/>
            <person name="Giuseppe L.R."/>
            <person name="Gasser R.B."/>
        </authorList>
    </citation>
    <scope>NUCLEOTIDE SEQUENCE [LARGE SCALE GENOMIC DNA]</scope>
    <source>
        <strain evidence="1">ISS417</strain>
    </source>
</reference>
<name>A0A0V0SUD1_9BILA</name>
<protein>
    <submittedName>
        <fullName evidence="1">Uncharacterized protein</fullName>
    </submittedName>
</protein>
<evidence type="ECO:0000313" key="2">
    <source>
        <dbReference type="Proteomes" id="UP000055048"/>
    </source>
</evidence>
<comment type="caution">
    <text evidence="1">The sequence shown here is derived from an EMBL/GenBank/DDBJ whole genome shotgun (WGS) entry which is preliminary data.</text>
</comment>